<comment type="caution">
    <text evidence="5">The sequence shown here is derived from an EMBL/GenBank/DDBJ whole genome shotgun (WGS) entry which is preliminary data.</text>
</comment>
<evidence type="ECO:0000313" key="5">
    <source>
        <dbReference type="EMBL" id="CAH2084044.1"/>
    </source>
</evidence>
<sequence length="196" mass="19612">MVSTSVLLFCAQALLIQSISSQCLRSAYNTYADGMTWGSNALAFDGAVGPYASYAAAPFAAPCASEWAGYAAAPFATSNGGSFLVSSTSPNAPTGVALTSENAYEGALAVSGAMPFLGAVALEGPVPTAGMGGVTYSCGNGNVAILNEDVSQAGYNGFAAPYGQYGAAEFGYGYASPVGYETAFAGPAYGYRGCGY</sequence>
<keyword evidence="4" id="KW-0732">Signal</keyword>
<dbReference type="Proteomes" id="UP001153954">
    <property type="component" value="Unassembled WGS sequence"/>
</dbReference>
<gene>
    <name evidence="5" type="ORF">EEDITHA_LOCUS656</name>
</gene>
<evidence type="ECO:0000256" key="4">
    <source>
        <dbReference type="SAM" id="SignalP"/>
    </source>
</evidence>
<protein>
    <submittedName>
        <fullName evidence="5">Uncharacterized protein</fullName>
    </submittedName>
</protein>
<proteinExistence type="inferred from homology"/>
<dbReference type="GO" id="GO:0007304">
    <property type="term" value="P:chorion-containing eggshell formation"/>
    <property type="evidence" value="ECO:0007669"/>
    <property type="project" value="InterPro"/>
</dbReference>
<dbReference type="EMBL" id="CAKOGL010000002">
    <property type="protein sequence ID" value="CAH2084044.1"/>
    <property type="molecule type" value="Genomic_DNA"/>
</dbReference>
<name>A0AAU9TAQ5_EUPED</name>
<evidence type="ECO:0000313" key="6">
    <source>
        <dbReference type="Proteomes" id="UP001153954"/>
    </source>
</evidence>
<dbReference type="AlphaFoldDB" id="A0AAU9TAQ5"/>
<dbReference type="Pfam" id="PF01723">
    <property type="entry name" value="Chorion_1"/>
    <property type="match status" value="1"/>
</dbReference>
<organism evidence="5 6">
    <name type="scientific">Euphydryas editha</name>
    <name type="common">Edith's checkerspot</name>
    <dbReference type="NCBI Taxonomy" id="104508"/>
    <lineage>
        <taxon>Eukaryota</taxon>
        <taxon>Metazoa</taxon>
        <taxon>Ecdysozoa</taxon>
        <taxon>Arthropoda</taxon>
        <taxon>Hexapoda</taxon>
        <taxon>Insecta</taxon>
        <taxon>Pterygota</taxon>
        <taxon>Neoptera</taxon>
        <taxon>Endopterygota</taxon>
        <taxon>Lepidoptera</taxon>
        <taxon>Glossata</taxon>
        <taxon>Ditrysia</taxon>
        <taxon>Papilionoidea</taxon>
        <taxon>Nymphalidae</taxon>
        <taxon>Nymphalinae</taxon>
        <taxon>Euphydryas</taxon>
    </lineage>
</organism>
<accession>A0AAU9TAQ5</accession>
<feature type="chain" id="PRO_5043516024" evidence="4">
    <location>
        <begin position="22"/>
        <end position="196"/>
    </location>
</feature>
<keyword evidence="6" id="KW-1185">Reference proteome</keyword>
<comment type="similarity">
    <text evidence="1 3">Belongs to the chorion protein family.</text>
</comment>
<evidence type="ECO:0000256" key="1">
    <source>
        <dbReference type="ARBA" id="ARBA00005906"/>
    </source>
</evidence>
<dbReference type="InterPro" id="IPR002635">
    <property type="entry name" value="Chorion"/>
</dbReference>
<feature type="signal peptide" evidence="4">
    <location>
        <begin position="1"/>
        <end position="21"/>
    </location>
</feature>
<evidence type="ECO:0000256" key="3">
    <source>
        <dbReference type="RuleBase" id="RU004378"/>
    </source>
</evidence>
<keyword evidence="2" id="KW-0677">Repeat</keyword>
<dbReference type="GO" id="GO:0005213">
    <property type="term" value="F:structural constituent of egg chorion"/>
    <property type="evidence" value="ECO:0007669"/>
    <property type="project" value="InterPro"/>
</dbReference>
<dbReference type="GO" id="GO:0042600">
    <property type="term" value="C:egg chorion"/>
    <property type="evidence" value="ECO:0007669"/>
    <property type="project" value="InterPro"/>
</dbReference>
<evidence type="ECO:0000256" key="2">
    <source>
        <dbReference type="ARBA" id="ARBA00022737"/>
    </source>
</evidence>
<reference evidence="5" key="1">
    <citation type="submission" date="2022-03" db="EMBL/GenBank/DDBJ databases">
        <authorList>
            <person name="Tunstrom K."/>
        </authorList>
    </citation>
    <scope>NUCLEOTIDE SEQUENCE</scope>
</reference>